<keyword evidence="3 9" id="KW-0235">DNA replication</keyword>
<protein>
    <recommendedName>
        <fullName evidence="9">FACT complex subunit SSRP1</fullName>
    </recommendedName>
</protein>
<evidence type="ECO:0000256" key="2">
    <source>
        <dbReference type="ARBA" id="ARBA00022454"/>
    </source>
</evidence>
<dbReference type="SMART" id="SM01287">
    <property type="entry name" value="Rtt106"/>
    <property type="match status" value="1"/>
</dbReference>
<organism evidence="12 13">
    <name type="scientific">Parastrongyloides trichosuri</name>
    <name type="common">Possum-specific nematode worm</name>
    <dbReference type="NCBI Taxonomy" id="131310"/>
    <lineage>
        <taxon>Eukaryota</taxon>
        <taxon>Metazoa</taxon>
        <taxon>Ecdysozoa</taxon>
        <taxon>Nematoda</taxon>
        <taxon>Chromadorea</taxon>
        <taxon>Rhabditida</taxon>
        <taxon>Tylenchina</taxon>
        <taxon>Panagrolaimomorpha</taxon>
        <taxon>Strongyloidoidea</taxon>
        <taxon>Strongyloididae</taxon>
        <taxon>Parastrongyloides</taxon>
    </lineage>
</organism>
<dbReference type="GO" id="GO:0035101">
    <property type="term" value="C:FACT complex"/>
    <property type="evidence" value="ECO:0007669"/>
    <property type="project" value="TreeGrafter"/>
</dbReference>
<dbReference type="Pfam" id="PF08512">
    <property type="entry name" value="Rttp106-like_middle"/>
    <property type="match status" value="1"/>
</dbReference>
<dbReference type="CDD" id="cd13230">
    <property type="entry name" value="PH1_SSRP1-like"/>
    <property type="match status" value="1"/>
</dbReference>
<dbReference type="GO" id="GO:0003677">
    <property type="term" value="F:DNA binding"/>
    <property type="evidence" value="ECO:0007669"/>
    <property type="project" value="InterPro"/>
</dbReference>
<proteinExistence type="inferred from homology"/>
<dbReference type="PRINTS" id="PR00887">
    <property type="entry name" value="SSRCOGNITION"/>
</dbReference>
<dbReference type="CDD" id="cd13231">
    <property type="entry name" value="PH2_SSRP1-like"/>
    <property type="match status" value="1"/>
</dbReference>
<dbReference type="InterPro" id="IPR000969">
    <property type="entry name" value="SSRP1/POB3"/>
</dbReference>
<dbReference type="InterPro" id="IPR050454">
    <property type="entry name" value="RTT106/SSRP1_HistChap/FACT"/>
</dbReference>
<comment type="function">
    <text evidence="9">Component of the FACT complex, a general chromatin factor that acts to reorganize nucleosomes. The FACT complex is involved in multiple processes that require DNA as a template such as mRNA elongation, DNA replication and DNA repair. During transcription elongation the FACT complex acts as a histone chaperone that both destabilizes and restores nucleosomal structure. It facilitates the passage of RNA polymerase II and transcription by promoting the dissociation of one histone H2A-H2B dimer from the nucleosome, then subsequently promotes the reestablishment of the nucleosome following the passage of RNA polymerase II.</text>
</comment>
<dbReference type="GO" id="GO:1902275">
    <property type="term" value="P:regulation of chromatin organization"/>
    <property type="evidence" value="ECO:0007669"/>
    <property type="project" value="TreeGrafter"/>
</dbReference>
<dbReference type="InterPro" id="IPR048993">
    <property type="entry name" value="SSRP1-like_PH1"/>
</dbReference>
<dbReference type="Gene3D" id="2.30.29.220">
    <property type="entry name" value="Structure-specific recognition protein (SSRP1)"/>
    <property type="match status" value="1"/>
</dbReference>
<comment type="subcellular location">
    <subcellularLocation>
        <location evidence="9">Nucleus</location>
    </subcellularLocation>
    <subcellularLocation>
        <location evidence="9">Chromosome</location>
    </subcellularLocation>
</comment>
<keyword evidence="5 9" id="KW-0805">Transcription regulation</keyword>
<dbReference type="Proteomes" id="UP000038045">
    <property type="component" value="Unplaced"/>
</dbReference>
<dbReference type="Pfam" id="PF21103">
    <property type="entry name" value="PH1_SSRP1-like"/>
    <property type="match status" value="1"/>
</dbReference>
<dbReference type="FunFam" id="2.30.29.150:FF:000001">
    <property type="entry name" value="Fact complex subunit ssrp1"/>
    <property type="match status" value="1"/>
</dbReference>
<dbReference type="GO" id="GO:0042393">
    <property type="term" value="F:histone binding"/>
    <property type="evidence" value="ECO:0007669"/>
    <property type="project" value="TreeGrafter"/>
</dbReference>
<dbReference type="GO" id="GO:0006260">
    <property type="term" value="P:DNA replication"/>
    <property type="evidence" value="ECO:0007669"/>
    <property type="project" value="UniProtKB-KW"/>
</dbReference>
<dbReference type="AlphaFoldDB" id="A0A0N5A1H4"/>
<dbReference type="Gene3D" id="2.30.29.150">
    <property type="match status" value="1"/>
</dbReference>
<evidence type="ECO:0000256" key="10">
    <source>
        <dbReference type="SAM" id="MobiDB-lite"/>
    </source>
</evidence>
<feature type="compositionally biased region" description="Acidic residues" evidence="10">
    <location>
        <begin position="376"/>
        <end position="392"/>
    </location>
</feature>
<evidence type="ECO:0000256" key="4">
    <source>
        <dbReference type="ARBA" id="ARBA00022763"/>
    </source>
</evidence>
<evidence type="ECO:0000256" key="3">
    <source>
        <dbReference type="ARBA" id="ARBA00022705"/>
    </source>
</evidence>
<reference evidence="13" key="1">
    <citation type="submission" date="2017-02" db="UniProtKB">
        <authorList>
            <consortium name="WormBaseParasite"/>
        </authorList>
    </citation>
    <scope>IDENTIFICATION</scope>
</reference>
<keyword evidence="2 9" id="KW-0158">Chromosome</keyword>
<evidence type="ECO:0000313" key="13">
    <source>
        <dbReference type="WBParaSite" id="PTRK_0001547300.1"/>
    </source>
</evidence>
<dbReference type="SUPFAM" id="SSF50729">
    <property type="entry name" value="PH domain-like"/>
    <property type="match status" value="1"/>
</dbReference>
<dbReference type="Pfam" id="PF03531">
    <property type="entry name" value="SSrecog"/>
    <property type="match status" value="1"/>
</dbReference>
<evidence type="ECO:0000256" key="5">
    <source>
        <dbReference type="ARBA" id="ARBA00023015"/>
    </source>
</evidence>
<keyword evidence="7 9" id="KW-0234">DNA repair</keyword>
<accession>A0A0N5A1H4</accession>
<evidence type="ECO:0000256" key="9">
    <source>
        <dbReference type="RuleBase" id="RU364013"/>
    </source>
</evidence>
<keyword evidence="6 9" id="KW-0804">Transcription</keyword>
<keyword evidence="12" id="KW-1185">Reference proteome</keyword>
<evidence type="ECO:0000256" key="1">
    <source>
        <dbReference type="ARBA" id="ARBA00010060"/>
    </source>
</evidence>
<dbReference type="STRING" id="131310.A0A0N5A1H4"/>
<dbReference type="InterPro" id="IPR038167">
    <property type="entry name" value="SSRP1_sf"/>
</dbReference>
<evidence type="ECO:0000259" key="11">
    <source>
        <dbReference type="SMART" id="SM01287"/>
    </source>
</evidence>
<dbReference type="GO" id="GO:0031491">
    <property type="term" value="F:nucleosome binding"/>
    <property type="evidence" value="ECO:0007669"/>
    <property type="project" value="TreeGrafter"/>
</dbReference>
<evidence type="ECO:0000256" key="8">
    <source>
        <dbReference type="ARBA" id="ARBA00023242"/>
    </source>
</evidence>
<dbReference type="InterPro" id="IPR024954">
    <property type="entry name" value="SSRP1_DD"/>
</dbReference>
<comment type="similarity">
    <text evidence="1 9">Belongs to the SSRP1 family.</text>
</comment>
<keyword evidence="4 9" id="KW-0227">DNA damage</keyword>
<dbReference type="PANTHER" id="PTHR45849">
    <property type="entry name" value="FACT COMPLEX SUBUNIT SSRP1"/>
    <property type="match status" value="1"/>
</dbReference>
<feature type="region of interest" description="Disordered" evidence="10">
    <location>
        <begin position="350"/>
        <end position="426"/>
    </location>
</feature>
<dbReference type="PANTHER" id="PTHR45849:SF1">
    <property type="entry name" value="FACT COMPLEX SUBUNIT SSRP1"/>
    <property type="match status" value="1"/>
</dbReference>
<evidence type="ECO:0000256" key="7">
    <source>
        <dbReference type="ARBA" id="ARBA00023204"/>
    </source>
</evidence>
<dbReference type="GO" id="GO:0006281">
    <property type="term" value="P:DNA repair"/>
    <property type="evidence" value="ECO:0007669"/>
    <property type="project" value="UniProtKB-KW"/>
</dbReference>
<sequence length="426" mass="48828">MSNNVLYTDPNWKPAVDKEELAIKGWNQGIVEINGENLAFKIEDKLAFELPLANVANCTGQKNEATLEFQGNDDGPVNLIEMRFHMPQDINGDDETDRVEEFKKAVMEYANIVTETDLPLAFFSQLLCATPRGRYDVKVFPTHLSFHGKTYDYKINYRSVDRMFLLSHRDGRHVFFVVSINPPIRQGQTRYPYIVFEFSKDEMTEFDVNMSPEVLEKTYNGKIEPHHSGPVHEVFSKFLRVLTDKKVTVTGTFISKQGNQSIDCAYKQAAGFLFPLEKGFVYVHKPPMYIKFEDIQSINFDRSDLSTRTFDFEIDLKNGQTVTFNSIDKDENNYLIDYVKSKGLNVRNAKKTKDTKGRGGDDFDPYREALKKDAISDDDEDEEESDDEDYDVEKDAKKRKEMASSSEGSGSEPDEEYSSGDEDEDD</sequence>
<dbReference type="FunFam" id="2.30.29.30:FF:000098">
    <property type="entry name" value="Fact complex subunit ssrp1"/>
    <property type="match status" value="1"/>
</dbReference>
<feature type="compositionally biased region" description="Acidic residues" evidence="10">
    <location>
        <begin position="412"/>
        <end position="426"/>
    </location>
</feature>
<name>A0A0N5A1H4_PARTI</name>
<keyword evidence="8 9" id="KW-0539">Nucleus</keyword>
<feature type="compositionally biased region" description="Basic and acidic residues" evidence="10">
    <location>
        <begin position="351"/>
        <end position="375"/>
    </location>
</feature>
<dbReference type="WBParaSite" id="PTRK_0001547300.1">
    <property type="protein sequence ID" value="PTRK_0001547300.1"/>
    <property type="gene ID" value="PTRK_0001547300"/>
</dbReference>
<dbReference type="Gene3D" id="2.30.29.30">
    <property type="entry name" value="Pleckstrin-homology domain (PH domain)/Phosphotyrosine-binding domain (PTB)"/>
    <property type="match status" value="1"/>
</dbReference>
<evidence type="ECO:0000313" key="12">
    <source>
        <dbReference type="Proteomes" id="UP000038045"/>
    </source>
</evidence>
<feature type="domain" description="Histone chaperone RTT106/FACT complex subunit SPT16-like middle" evidence="11">
    <location>
        <begin position="259"/>
        <end position="349"/>
    </location>
</feature>
<dbReference type="InterPro" id="IPR013719">
    <property type="entry name" value="RTT106/SPT16-like_middle_dom"/>
</dbReference>
<feature type="compositionally biased region" description="Basic and acidic residues" evidence="10">
    <location>
        <begin position="393"/>
        <end position="402"/>
    </location>
</feature>
<dbReference type="InterPro" id="IPR011993">
    <property type="entry name" value="PH-like_dom_sf"/>
</dbReference>
<evidence type="ECO:0000256" key="6">
    <source>
        <dbReference type="ARBA" id="ARBA00023163"/>
    </source>
</evidence>